<dbReference type="EMBL" id="CALNXI010000652">
    <property type="protein sequence ID" value="CAH3030724.1"/>
    <property type="molecule type" value="Genomic_DNA"/>
</dbReference>
<organism evidence="1 2">
    <name type="scientific">Porites evermanni</name>
    <dbReference type="NCBI Taxonomy" id="104178"/>
    <lineage>
        <taxon>Eukaryota</taxon>
        <taxon>Metazoa</taxon>
        <taxon>Cnidaria</taxon>
        <taxon>Anthozoa</taxon>
        <taxon>Hexacorallia</taxon>
        <taxon>Scleractinia</taxon>
        <taxon>Fungiina</taxon>
        <taxon>Poritidae</taxon>
        <taxon>Porites</taxon>
    </lineage>
</organism>
<gene>
    <name evidence="1" type="ORF">PEVE_00038449</name>
</gene>
<keyword evidence="2" id="KW-1185">Reference proteome</keyword>
<evidence type="ECO:0000313" key="1">
    <source>
        <dbReference type="EMBL" id="CAH3030724.1"/>
    </source>
</evidence>
<comment type="caution">
    <text evidence="1">The sequence shown here is derived from an EMBL/GenBank/DDBJ whole genome shotgun (WGS) entry which is preliminary data.</text>
</comment>
<accession>A0ABN8MLZ1</accession>
<sequence length="129" mass="14872">MNAAVKRSTYLRATCNFNTEELKYEDYLRAKLSDIDLMRFSLSTCKKFEFISVRGNNCTNNTAHFVQRDFWHAHSDSNNQECSCTSLSEGAVKFPGGEDNFGWYKTRNPVHRCVASNDSTTQWLFGVQY</sequence>
<name>A0ABN8MLZ1_9CNID</name>
<reference evidence="1 2" key="1">
    <citation type="submission" date="2022-05" db="EMBL/GenBank/DDBJ databases">
        <authorList>
            <consortium name="Genoscope - CEA"/>
            <person name="William W."/>
        </authorList>
    </citation>
    <scope>NUCLEOTIDE SEQUENCE [LARGE SCALE GENOMIC DNA]</scope>
</reference>
<protein>
    <submittedName>
        <fullName evidence="1">Uncharacterized protein</fullName>
    </submittedName>
</protein>
<dbReference type="Proteomes" id="UP001159427">
    <property type="component" value="Unassembled WGS sequence"/>
</dbReference>
<proteinExistence type="predicted"/>
<evidence type="ECO:0000313" key="2">
    <source>
        <dbReference type="Proteomes" id="UP001159427"/>
    </source>
</evidence>